<protein>
    <submittedName>
        <fullName evidence="1">DUF2236 domain-containing protein</fullName>
    </submittedName>
</protein>
<dbReference type="AlphaFoldDB" id="A0A846Y9S5"/>
<proteinExistence type="predicted"/>
<sequence>MPAGMIDLYLLVLQVHRQGRTEFTASERAQVEFSRYRCFLLGLPEELLPTTPAEIIHVFHARAVLLRDAFDDTTCGELIRSTMAAYLRPNDSSYDRIADAVEKSYSKAGFVVAFCRGNLRIARGMGVSLDPADIARIAVTAPFIIGRLLIVDRARRIPRLAPIVDRYLIGLIERRLATYGKPEFVSDARTYTPALG</sequence>
<name>A0A846Y9S5_9NOCA</name>
<dbReference type="EMBL" id="JAAXOT010000001">
    <property type="protein sequence ID" value="NKY55235.1"/>
    <property type="molecule type" value="Genomic_DNA"/>
</dbReference>
<reference evidence="1 2" key="1">
    <citation type="submission" date="2020-04" db="EMBL/GenBank/DDBJ databases">
        <title>MicrobeNet Type strains.</title>
        <authorList>
            <person name="Nicholson A.C."/>
        </authorList>
    </citation>
    <scope>NUCLEOTIDE SEQUENCE [LARGE SCALE GENOMIC DNA]</scope>
    <source>
        <strain evidence="1 2">JCM 3332</strain>
    </source>
</reference>
<evidence type="ECO:0000313" key="1">
    <source>
        <dbReference type="EMBL" id="NKY55235.1"/>
    </source>
</evidence>
<dbReference type="Proteomes" id="UP000570678">
    <property type="component" value="Unassembled WGS sequence"/>
</dbReference>
<evidence type="ECO:0000313" key="2">
    <source>
        <dbReference type="Proteomes" id="UP000570678"/>
    </source>
</evidence>
<organism evidence="1 2">
    <name type="scientific">Nocardia flavorosea</name>
    <dbReference type="NCBI Taxonomy" id="53429"/>
    <lineage>
        <taxon>Bacteria</taxon>
        <taxon>Bacillati</taxon>
        <taxon>Actinomycetota</taxon>
        <taxon>Actinomycetes</taxon>
        <taxon>Mycobacteriales</taxon>
        <taxon>Nocardiaceae</taxon>
        <taxon>Nocardia</taxon>
    </lineage>
</organism>
<gene>
    <name evidence="1" type="ORF">HGA15_03460</name>
</gene>
<accession>A0A846Y9S5</accession>
<keyword evidence="2" id="KW-1185">Reference proteome</keyword>
<comment type="caution">
    <text evidence="1">The sequence shown here is derived from an EMBL/GenBank/DDBJ whole genome shotgun (WGS) entry which is preliminary data.</text>
</comment>